<dbReference type="STRING" id="114686.BM536_037545"/>
<dbReference type="AlphaFoldDB" id="A0A1V6MHP0"/>
<accession>A0A1V6MHP0</accession>
<name>A0A1V6MHP0_9ACTN</name>
<dbReference type="OrthoDB" id="3689934at2"/>
<sequence>MPTQTGPGLVPFITQREGEDAAPDNLILLPHTDGRLHLHYLDEDPRDRDLRGVLWARCSFNSLDGQGQPTGRPQWKLMHPYRQMMTMQALRCQICTNPARTPLGLIFLAGPDDHTSGTAEVLTNQPPVCARHLRTAARLCPHLDGSPTVFLAQSAPLYGTTGTLYGLGAEGVQPVAQPGPPLPYGHPDTGCFLASQQIRRLTAYRILDLDELCDQLRTHSE</sequence>
<comment type="caution">
    <text evidence="1">The sequence shown here is derived from an EMBL/GenBank/DDBJ whole genome shotgun (WGS) entry which is preliminary data.</text>
</comment>
<dbReference type="EMBL" id="MPOH02000044">
    <property type="protein sequence ID" value="OQD51866.1"/>
    <property type="molecule type" value="Genomic_DNA"/>
</dbReference>
<proteinExistence type="predicted"/>
<evidence type="ECO:0000313" key="2">
    <source>
        <dbReference type="Proteomes" id="UP000184286"/>
    </source>
</evidence>
<reference evidence="2" key="1">
    <citation type="submission" date="2016-11" db="EMBL/GenBank/DDBJ databases">
        <authorList>
            <person name="Schniete J.K."/>
            <person name="Salih T."/>
            <person name="Algora Gallardo L."/>
            <person name="Martinez Fernandez S."/>
            <person name="Herron P.R."/>
        </authorList>
    </citation>
    <scope>NUCLEOTIDE SEQUENCE [LARGE SCALE GENOMIC DNA]</scope>
    <source>
        <strain evidence="2">DSM 41896</strain>
    </source>
</reference>
<organism evidence="1 2">
    <name type="scientific">Streptomyces phaeoluteigriseus</name>
    <dbReference type="NCBI Taxonomy" id="114686"/>
    <lineage>
        <taxon>Bacteria</taxon>
        <taxon>Bacillati</taxon>
        <taxon>Actinomycetota</taxon>
        <taxon>Actinomycetes</taxon>
        <taxon>Kitasatosporales</taxon>
        <taxon>Streptomycetaceae</taxon>
        <taxon>Streptomyces</taxon>
        <taxon>Streptomyces aurantiacus group</taxon>
    </lineage>
</organism>
<dbReference type="Proteomes" id="UP000184286">
    <property type="component" value="Unassembled WGS sequence"/>
</dbReference>
<evidence type="ECO:0000313" key="1">
    <source>
        <dbReference type="EMBL" id="OQD51866.1"/>
    </source>
</evidence>
<gene>
    <name evidence="1" type="ORF">BM536_037545</name>
</gene>
<protein>
    <submittedName>
        <fullName evidence="1">Uncharacterized protein</fullName>
    </submittedName>
</protein>
<reference evidence="1 2" key="2">
    <citation type="submission" date="2017-02" db="EMBL/GenBank/DDBJ databases">
        <title>Draft genome sequence of Streptomyces phaeoluteigriseus type strain DSM41896.</title>
        <authorList>
            <person name="Salih T.S."/>
            <person name="Algora Gallardo L."/>
            <person name="Melo Santos T."/>
            <person name="Filgueira Martinez S."/>
            <person name="Herron P.R."/>
        </authorList>
    </citation>
    <scope>NUCLEOTIDE SEQUENCE [LARGE SCALE GENOMIC DNA]</scope>
    <source>
        <strain evidence="1 2">DSM 41896</strain>
    </source>
</reference>
<dbReference type="RefSeq" id="WP_073499037.1">
    <property type="nucleotide sequence ID" value="NZ_MPOH02000044.1"/>
</dbReference>